<evidence type="ECO:0000256" key="2">
    <source>
        <dbReference type="SAM" id="MobiDB-lite"/>
    </source>
</evidence>
<evidence type="ECO:0000313" key="5">
    <source>
        <dbReference type="EMBL" id="GEY51735.1"/>
    </source>
</evidence>
<dbReference type="Pfam" id="PF17919">
    <property type="entry name" value="RT_RNaseH_2"/>
    <property type="match status" value="1"/>
</dbReference>
<feature type="coiled-coil region" evidence="1">
    <location>
        <begin position="224"/>
        <end position="251"/>
    </location>
</feature>
<keyword evidence="5" id="KW-0808">Transferase</keyword>
<feature type="domain" description="Reverse transcriptase/retrotransposon-derived protein RNase H-like" evidence="3">
    <location>
        <begin position="436"/>
        <end position="492"/>
    </location>
</feature>
<reference evidence="5" key="1">
    <citation type="journal article" date="2019" name="Sci. Rep.">
        <title>Draft genome of Tanacetum cinerariifolium, the natural source of mosquito coil.</title>
        <authorList>
            <person name="Yamashiro T."/>
            <person name="Shiraishi A."/>
            <person name="Satake H."/>
            <person name="Nakayama K."/>
        </authorList>
    </citation>
    <scope>NUCLEOTIDE SEQUENCE</scope>
</reference>
<comment type="caution">
    <text evidence="5">The sequence shown here is derived from an EMBL/GenBank/DDBJ whole genome shotgun (WGS) entry which is preliminary data.</text>
</comment>
<dbReference type="SUPFAM" id="SSF56672">
    <property type="entry name" value="DNA/RNA polymerases"/>
    <property type="match status" value="1"/>
</dbReference>
<evidence type="ECO:0000259" key="4">
    <source>
        <dbReference type="Pfam" id="PF24626"/>
    </source>
</evidence>
<keyword evidence="5" id="KW-0548">Nucleotidyltransferase</keyword>
<dbReference type="Pfam" id="PF24626">
    <property type="entry name" value="SH3_Tf2-1"/>
    <property type="match status" value="1"/>
</dbReference>
<dbReference type="PANTHER" id="PTHR46148">
    <property type="entry name" value="CHROMO DOMAIN-CONTAINING PROTEIN"/>
    <property type="match status" value="1"/>
</dbReference>
<feature type="domain" description="Tf2-1-like SH3-like" evidence="4">
    <location>
        <begin position="569"/>
        <end position="618"/>
    </location>
</feature>
<dbReference type="InterPro" id="IPR041577">
    <property type="entry name" value="RT_RNaseH_2"/>
</dbReference>
<accession>A0A699HP06</accession>
<feature type="compositionally biased region" description="Low complexity" evidence="2">
    <location>
        <begin position="370"/>
        <end position="399"/>
    </location>
</feature>
<dbReference type="EMBL" id="BKCJ010185247">
    <property type="protein sequence ID" value="GEY51735.1"/>
    <property type="molecule type" value="Genomic_DNA"/>
</dbReference>
<name>A0A699HP06_TANCI</name>
<dbReference type="InterPro" id="IPR056924">
    <property type="entry name" value="SH3_Tf2-1"/>
</dbReference>
<feature type="region of interest" description="Disordered" evidence="2">
    <location>
        <begin position="361"/>
        <end position="405"/>
    </location>
</feature>
<dbReference type="InterPro" id="IPR043502">
    <property type="entry name" value="DNA/RNA_pol_sf"/>
</dbReference>
<organism evidence="5">
    <name type="scientific">Tanacetum cinerariifolium</name>
    <name type="common">Dalmatian daisy</name>
    <name type="synonym">Chrysanthemum cinerariifolium</name>
    <dbReference type="NCBI Taxonomy" id="118510"/>
    <lineage>
        <taxon>Eukaryota</taxon>
        <taxon>Viridiplantae</taxon>
        <taxon>Streptophyta</taxon>
        <taxon>Embryophyta</taxon>
        <taxon>Tracheophyta</taxon>
        <taxon>Spermatophyta</taxon>
        <taxon>Magnoliopsida</taxon>
        <taxon>eudicotyledons</taxon>
        <taxon>Gunneridae</taxon>
        <taxon>Pentapetalae</taxon>
        <taxon>asterids</taxon>
        <taxon>campanulids</taxon>
        <taxon>Asterales</taxon>
        <taxon>Asteraceae</taxon>
        <taxon>Asteroideae</taxon>
        <taxon>Anthemideae</taxon>
        <taxon>Anthemidinae</taxon>
        <taxon>Tanacetum</taxon>
    </lineage>
</organism>
<dbReference type="AlphaFoldDB" id="A0A699HP06"/>
<proteinExistence type="predicted"/>
<protein>
    <submittedName>
        <fullName evidence="5">Reverse transcriptase domain-containing protein</fullName>
    </submittedName>
</protein>
<sequence>DGNIAELDADKDVTLVDVDAKVKMDTTIQGRMAESQAKAYNLDLKHSKQVLSMQDTHGAEPAQVEEVLDVVTAAKLMTEVVTTATPITTVAQVLKASAPRKRRRVVIQDPKETAAASVIVHTENDAIDQVKRSEKQDHTVMRYQALKKKIMTEAHERKNMMIYLKNMVGFKMNFFKGMAYNEIRSLFDNNYNSNQAFLERVKDEVVIQENEFEEEGSKRKSKSLEHKIAKKQRMDEEAEELKIHLQITTNDDDDVYIKATPLASKNFDREDLEALWKLVKEIFESTEPNNFLDDFLLNILKIMFEKPNVEANMFLLVEKKYPLTHFTLEEMLNNIPHRLLVHKPSFSLSGFGFIEGTSDHKRKFDDRRSSNNNYPNNHVNNYQYNRNNNSNRNNDYRQQQNRRPKTFRSYAATPAENNGYTGNCPMCKKCTLHHTRPCTLKCNACNKKLCEASILELPRGKDDFVVYCDASHQGLGAILMQREKVNVVADASSQKELIKPLRVRSVVITIHPKLPSQILEAQTEEIKEENMKAENLRGMDKTFEIRPNETRCIKNQSWLPLFACKGVIRFGKQGNLNLRYIGPFKILERIGPVTYKLELPEELSNIHSTFHVSNLKKCLSNESHVIPMKELRLDDKLNFMEE</sequence>
<dbReference type="PANTHER" id="PTHR46148:SF59">
    <property type="entry name" value="NUCLEOTIDYLTRANSFERASE, RIBONUCLEASE H"/>
    <property type="match status" value="1"/>
</dbReference>
<feature type="non-terminal residue" evidence="5">
    <location>
        <position position="1"/>
    </location>
</feature>
<keyword evidence="5" id="KW-0695">RNA-directed DNA polymerase</keyword>
<evidence type="ECO:0000259" key="3">
    <source>
        <dbReference type="Pfam" id="PF17919"/>
    </source>
</evidence>
<dbReference type="GO" id="GO:0003964">
    <property type="term" value="F:RNA-directed DNA polymerase activity"/>
    <property type="evidence" value="ECO:0007669"/>
    <property type="project" value="UniProtKB-KW"/>
</dbReference>
<evidence type="ECO:0000256" key="1">
    <source>
        <dbReference type="SAM" id="Coils"/>
    </source>
</evidence>
<keyword evidence="1" id="KW-0175">Coiled coil</keyword>
<gene>
    <name evidence="5" type="ORF">Tci_423709</name>
</gene>